<evidence type="ECO:0000256" key="8">
    <source>
        <dbReference type="ARBA" id="ARBA00022801"/>
    </source>
</evidence>
<feature type="transmembrane region" description="Helical" evidence="14">
    <location>
        <begin position="20"/>
        <end position="40"/>
    </location>
</feature>
<dbReference type="RefSeq" id="WP_377210681.1">
    <property type="nucleotide sequence ID" value="NZ_JBHTJV010000002.1"/>
</dbReference>
<keyword evidence="6 14" id="KW-0479">Metal-binding</keyword>
<feature type="transmembrane region" description="Helical" evidence="14">
    <location>
        <begin position="47"/>
        <end position="67"/>
    </location>
</feature>
<evidence type="ECO:0000256" key="11">
    <source>
        <dbReference type="ARBA" id="ARBA00023049"/>
    </source>
</evidence>
<evidence type="ECO:0000256" key="14">
    <source>
        <dbReference type="PIRNR" id="PIRNR006404"/>
    </source>
</evidence>
<dbReference type="SUPFAM" id="SSF54631">
    <property type="entry name" value="CBS-domain pair"/>
    <property type="match status" value="1"/>
</dbReference>
<evidence type="ECO:0000256" key="3">
    <source>
        <dbReference type="ARBA" id="ARBA00022475"/>
    </source>
</evidence>
<protein>
    <recommendedName>
        <fullName evidence="14">Zinc metalloprotease</fullName>
    </recommendedName>
</protein>
<dbReference type="PANTHER" id="PTHR39188">
    <property type="entry name" value="MEMBRANE-ASSOCIATED ZINC METALLOPROTEASE M50B"/>
    <property type="match status" value="1"/>
</dbReference>
<dbReference type="InterPro" id="IPR016483">
    <property type="entry name" value="UCP006404_Pept_M50_CBS"/>
</dbReference>
<proteinExistence type="inferred from homology"/>
<dbReference type="Proteomes" id="UP001597101">
    <property type="component" value="Unassembled WGS sequence"/>
</dbReference>
<keyword evidence="4 14" id="KW-0645">Protease</keyword>
<dbReference type="PANTHER" id="PTHR39188:SF3">
    <property type="entry name" value="STAGE IV SPORULATION PROTEIN FB"/>
    <property type="match status" value="1"/>
</dbReference>
<comment type="caution">
    <text evidence="17">The sequence shown here is derived from an EMBL/GenBank/DDBJ whole genome shotgun (WGS) entry which is preliminary data.</text>
</comment>
<evidence type="ECO:0000256" key="15">
    <source>
        <dbReference type="PROSITE-ProRule" id="PRU00703"/>
    </source>
</evidence>
<keyword evidence="12 15" id="KW-0129">CBS domain</keyword>
<organism evidence="17 18">
    <name type="scientific">Pseudahrensia aquimaris</name>
    <dbReference type="NCBI Taxonomy" id="744461"/>
    <lineage>
        <taxon>Bacteria</taxon>
        <taxon>Pseudomonadati</taxon>
        <taxon>Pseudomonadota</taxon>
        <taxon>Alphaproteobacteria</taxon>
        <taxon>Hyphomicrobiales</taxon>
        <taxon>Ahrensiaceae</taxon>
        <taxon>Pseudahrensia</taxon>
    </lineage>
</organism>
<evidence type="ECO:0000313" key="17">
    <source>
        <dbReference type="EMBL" id="MFD0914821.1"/>
    </source>
</evidence>
<evidence type="ECO:0000256" key="12">
    <source>
        <dbReference type="ARBA" id="ARBA00023122"/>
    </source>
</evidence>
<gene>
    <name evidence="17" type="ORF">ACFQ14_00205</name>
</gene>
<dbReference type="GO" id="GO:0008233">
    <property type="term" value="F:peptidase activity"/>
    <property type="evidence" value="ECO:0007669"/>
    <property type="project" value="UniProtKB-KW"/>
</dbReference>
<keyword evidence="9 14" id="KW-0862">Zinc</keyword>
<reference evidence="18" key="1">
    <citation type="journal article" date="2019" name="Int. J. Syst. Evol. Microbiol.">
        <title>The Global Catalogue of Microorganisms (GCM) 10K type strain sequencing project: providing services to taxonomists for standard genome sequencing and annotation.</title>
        <authorList>
            <consortium name="The Broad Institute Genomics Platform"/>
            <consortium name="The Broad Institute Genome Sequencing Center for Infectious Disease"/>
            <person name="Wu L."/>
            <person name="Ma J."/>
        </authorList>
    </citation>
    <scope>NUCLEOTIDE SEQUENCE [LARGE SCALE GENOMIC DNA]</scope>
    <source>
        <strain evidence="18">CCUG 60023</strain>
    </source>
</reference>
<comment type="similarity">
    <text evidence="2 14">Belongs to the peptidase M50B family.</text>
</comment>
<dbReference type="Pfam" id="PF00571">
    <property type="entry name" value="CBS"/>
    <property type="match status" value="2"/>
</dbReference>
<keyword evidence="3 14" id="KW-1003">Cell membrane</keyword>
<keyword evidence="10 14" id="KW-1133">Transmembrane helix</keyword>
<evidence type="ECO:0000256" key="9">
    <source>
        <dbReference type="ARBA" id="ARBA00022833"/>
    </source>
</evidence>
<evidence type="ECO:0000256" key="7">
    <source>
        <dbReference type="ARBA" id="ARBA00022737"/>
    </source>
</evidence>
<evidence type="ECO:0000256" key="2">
    <source>
        <dbReference type="ARBA" id="ARBA00007931"/>
    </source>
</evidence>
<comment type="cofactor">
    <cofactor evidence="14">
        <name>Zn(2+)</name>
        <dbReference type="ChEBI" id="CHEBI:29105"/>
    </cofactor>
    <text evidence="14">Binds 1 zinc ion per subunit.</text>
</comment>
<keyword evidence="7" id="KW-0677">Repeat</keyword>
<feature type="transmembrane region" description="Helical" evidence="14">
    <location>
        <begin position="109"/>
        <end position="127"/>
    </location>
</feature>
<keyword evidence="8 14" id="KW-0378">Hydrolase</keyword>
<feature type="transmembrane region" description="Helical" evidence="14">
    <location>
        <begin position="147"/>
        <end position="168"/>
    </location>
</feature>
<evidence type="ECO:0000313" key="18">
    <source>
        <dbReference type="Proteomes" id="UP001597101"/>
    </source>
</evidence>
<dbReference type="Pfam" id="PF02163">
    <property type="entry name" value="Peptidase_M50"/>
    <property type="match status" value="2"/>
</dbReference>
<sequence length="394" mass="43196">MFKNAVSLFQFSGFNIRIDPSWLLIAALIIWSLSSWYFPIQIPGQTLFTYVVLSVVAMLGLYASLLLHELSHSFMARKFGLNVHNITLFIFGGVAELESEPKSPKAEFWIAIVGPFTSLMLAAAFSLPNLVFGQSDSATPFLVITNYLVLINFVIAVFNMLPAFPLDGGRVFRALLWHIKKDLLSATKLASAVGNAFGFLLIVAGVLSIFSTSSLGGLWQILIGFFIVQASRSSYEQLQVEATLKGLTAGSLMSRDVVTAQISDTIRTLVDDVILHKNITFVPVLEGEELIGYVTAGLVQKIDQEHWDATRLSDIYVAADALNTIPPDTAAPQLLKDMVKNNQRKYLVADGDSLLGVISLTDLMAYLAVRKTLNLEAPASKKSEPRKATKEVFS</sequence>
<dbReference type="Gene3D" id="3.10.580.10">
    <property type="entry name" value="CBS-domain"/>
    <property type="match status" value="1"/>
</dbReference>
<feature type="transmembrane region" description="Helical" evidence="14">
    <location>
        <begin position="79"/>
        <end position="97"/>
    </location>
</feature>
<evidence type="ECO:0000256" key="6">
    <source>
        <dbReference type="ARBA" id="ARBA00022723"/>
    </source>
</evidence>
<evidence type="ECO:0000256" key="10">
    <source>
        <dbReference type="ARBA" id="ARBA00022989"/>
    </source>
</evidence>
<evidence type="ECO:0000256" key="1">
    <source>
        <dbReference type="ARBA" id="ARBA00004651"/>
    </source>
</evidence>
<name>A0ABW3F8N3_9HYPH</name>
<dbReference type="InterPro" id="IPR046342">
    <property type="entry name" value="CBS_dom_sf"/>
</dbReference>
<keyword evidence="5 14" id="KW-0812">Transmembrane</keyword>
<evidence type="ECO:0000256" key="13">
    <source>
        <dbReference type="ARBA" id="ARBA00023136"/>
    </source>
</evidence>
<evidence type="ECO:0000256" key="4">
    <source>
        <dbReference type="ARBA" id="ARBA00022670"/>
    </source>
</evidence>
<feature type="transmembrane region" description="Helical" evidence="14">
    <location>
        <begin position="189"/>
        <end position="211"/>
    </location>
</feature>
<dbReference type="InterPro" id="IPR000644">
    <property type="entry name" value="CBS_dom"/>
</dbReference>
<comment type="subcellular location">
    <subcellularLocation>
        <location evidence="1 14">Cell membrane</location>
        <topology evidence="1 14">Multi-pass membrane protein</topology>
    </subcellularLocation>
</comment>
<dbReference type="GO" id="GO:0006508">
    <property type="term" value="P:proteolysis"/>
    <property type="evidence" value="ECO:0007669"/>
    <property type="project" value="UniProtKB-KW"/>
</dbReference>
<dbReference type="PROSITE" id="PS51371">
    <property type="entry name" value="CBS"/>
    <property type="match status" value="1"/>
</dbReference>
<evidence type="ECO:0000259" key="16">
    <source>
        <dbReference type="PROSITE" id="PS51371"/>
    </source>
</evidence>
<dbReference type="CDD" id="cd06164">
    <property type="entry name" value="S2P-M50_SpoIVFB_CBS"/>
    <property type="match status" value="1"/>
</dbReference>
<dbReference type="EMBL" id="JBHTJV010000002">
    <property type="protein sequence ID" value="MFD0914821.1"/>
    <property type="molecule type" value="Genomic_DNA"/>
</dbReference>
<feature type="domain" description="CBS" evidence="16">
    <location>
        <begin position="253"/>
        <end position="309"/>
    </location>
</feature>
<dbReference type="InterPro" id="IPR008915">
    <property type="entry name" value="Peptidase_M50"/>
</dbReference>
<keyword evidence="18" id="KW-1185">Reference proteome</keyword>
<keyword evidence="11 14" id="KW-0482">Metalloprotease</keyword>
<keyword evidence="13 14" id="KW-0472">Membrane</keyword>
<dbReference type="PIRSF" id="PIRSF006404">
    <property type="entry name" value="UCP006404_Pept_M50_CBS"/>
    <property type="match status" value="1"/>
</dbReference>
<evidence type="ECO:0000256" key="5">
    <source>
        <dbReference type="ARBA" id="ARBA00022692"/>
    </source>
</evidence>
<accession>A0ABW3F8N3</accession>